<reference evidence="3" key="1">
    <citation type="journal article" date="2019" name="Int. J. Syst. Evol. Microbiol.">
        <title>The Global Catalogue of Microorganisms (GCM) 10K type strain sequencing project: providing services to taxonomists for standard genome sequencing and annotation.</title>
        <authorList>
            <consortium name="The Broad Institute Genomics Platform"/>
            <consortium name="The Broad Institute Genome Sequencing Center for Infectious Disease"/>
            <person name="Wu L."/>
            <person name="Ma J."/>
        </authorList>
    </citation>
    <scope>NUCLEOTIDE SEQUENCE [LARGE SCALE GENOMIC DNA]</scope>
    <source>
        <strain evidence="3">JCM 13476</strain>
    </source>
</reference>
<accession>A0ABP3HR02</accession>
<evidence type="ECO:0000259" key="1">
    <source>
        <dbReference type="Pfam" id="PF00724"/>
    </source>
</evidence>
<sequence>MTDTLLEPATETAMADPLFTPITIRDLTLRNRISMSPMTRYFSPDGVPGDDVAGYYRRRAEAGIGLIVTEGVGIDHITSVDDPAIPHMYGKAALEGWKRVTEGVHAAGGRIFPQLWHQGPLRDPARSNRPDLIGSRPSGFWGKAGHTSYGDDYVDAMRAPTQPMGAGEIADIIAAFADAARNAMEAGFDGVALHGGHGYLIDSFLWDQTNHRDDRYGGDPARRAAFAAEIVAAVRAEIGNAPIMFRFSQHKQQDYGAQLGTMPEQLGALLVPLAQAGVDLFDASGRVFDRPAFEGSNLSLAGWARKLTGKPSVAIGGIGLGNGLGETLSGSSETKPLDNLQAARDGIARQEFDMAGVGRAILNDPQWVERVRKGQPFIEFDRANLRRLA</sequence>
<dbReference type="Gene3D" id="3.20.20.70">
    <property type="entry name" value="Aldolase class I"/>
    <property type="match status" value="1"/>
</dbReference>
<evidence type="ECO:0000313" key="3">
    <source>
        <dbReference type="Proteomes" id="UP001500791"/>
    </source>
</evidence>
<dbReference type="RefSeq" id="WP_243862980.1">
    <property type="nucleotide sequence ID" value="NZ_BAAAEJ010000001.1"/>
</dbReference>
<dbReference type="Pfam" id="PF00724">
    <property type="entry name" value="Oxidored_FMN"/>
    <property type="match status" value="1"/>
</dbReference>
<dbReference type="EMBL" id="BAAAEJ010000001">
    <property type="protein sequence ID" value="GAA0377649.1"/>
    <property type="molecule type" value="Genomic_DNA"/>
</dbReference>
<dbReference type="InterPro" id="IPR001155">
    <property type="entry name" value="OxRdtase_FMN_N"/>
</dbReference>
<organism evidence="2 3">
    <name type="scientific">Brevundimonas terrae</name>
    <dbReference type="NCBI Taxonomy" id="363631"/>
    <lineage>
        <taxon>Bacteria</taxon>
        <taxon>Pseudomonadati</taxon>
        <taxon>Pseudomonadota</taxon>
        <taxon>Alphaproteobacteria</taxon>
        <taxon>Caulobacterales</taxon>
        <taxon>Caulobacteraceae</taxon>
        <taxon>Brevundimonas</taxon>
    </lineage>
</organism>
<protein>
    <submittedName>
        <fullName evidence="2">NADH:flavin oxidoreductase</fullName>
    </submittedName>
</protein>
<proteinExistence type="predicted"/>
<dbReference type="PANTHER" id="PTHR22893:SF55">
    <property type="entry name" value="OXIDOREDUCTASE-RELATED"/>
    <property type="match status" value="1"/>
</dbReference>
<evidence type="ECO:0000313" key="2">
    <source>
        <dbReference type="EMBL" id="GAA0377649.1"/>
    </source>
</evidence>
<feature type="domain" description="NADH:flavin oxidoreductase/NADH oxidase N-terminal" evidence="1">
    <location>
        <begin position="18"/>
        <end position="256"/>
    </location>
</feature>
<gene>
    <name evidence="2" type="ORF">GCM10009093_00980</name>
</gene>
<name>A0ABP3HR02_9CAUL</name>
<dbReference type="SUPFAM" id="SSF51395">
    <property type="entry name" value="FMN-linked oxidoreductases"/>
    <property type="match status" value="1"/>
</dbReference>
<dbReference type="InterPro" id="IPR013785">
    <property type="entry name" value="Aldolase_TIM"/>
</dbReference>
<dbReference type="Proteomes" id="UP001500791">
    <property type="component" value="Unassembled WGS sequence"/>
</dbReference>
<dbReference type="PANTHER" id="PTHR22893">
    <property type="entry name" value="NADH OXIDOREDUCTASE-RELATED"/>
    <property type="match status" value="1"/>
</dbReference>
<dbReference type="InterPro" id="IPR045247">
    <property type="entry name" value="Oye-like"/>
</dbReference>
<keyword evidence="3" id="KW-1185">Reference proteome</keyword>
<comment type="caution">
    <text evidence="2">The sequence shown here is derived from an EMBL/GenBank/DDBJ whole genome shotgun (WGS) entry which is preliminary data.</text>
</comment>